<comment type="caution">
    <text evidence="1">The sequence shown here is derived from an EMBL/GenBank/DDBJ whole genome shotgun (WGS) entry which is preliminary data.</text>
</comment>
<evidence type="ECO:0000313" key="1">
    <source>
        <dbReference type="EMBL" id="RBR28092.1"/>
    </source>
</evidence>
<proteinExistence type="predicted"/>
<dbReference type="Proteomes" id="UP000252800">
    <property type="component" value="Unassembled WGS sequence"/>
</dbReference>
<dbReference type="AlphaFoldDB" id="A0A366SFW6"/>
<evidence type="ECO:0000313" key="2">
    <source>
        <dbReference type="Proteomes" id="UP000252800"/>
    </source>
</evidence>
<dbReference type="EMBL" id="LEOY01000017">
    <property type="protein sequence ID" value="RBR28092.1"/>
    <property type="molecule type" value="Genomic_DNA"/>
</dbReference>
<accession>A0A366SFW6</accession>
<sequence length="71" mass="8424">MDVYDSVSEKLGCDLIEFIRKTHEKNLDPNKVWTEDDREEVNPFAMLTKEELETVNEYAMLLHDEYFGPLE</sequence>
<dbReference type="RefSeq" id="WP_047334325.1">
    <property type="nucleotide sequence ID" value="NZ_CP144498.1"/>
</dbReference>
<reference evidence="1 2" key="1">
    <citation type="submission" date="2015-06" db="EMBL/GenBank/DDBJ databases">
        <title>The Genome Sequence of Enterococcus cecorum 170AEA1.</title>
        <authorList>
            <consortium name="The Broad Institute Genomics Platform"/>
            <consortium name="The Broad Institute Genome Sequencing Center for Infectious Disease"/>
            <person name="Earl A.M."/>
            <person name="Van Tyne D."/>
            <person name="Lebreton F."/>
            <person name="Saavedra J.T."/>
            <person name="Gilmore M.S."/>
            <person name="Manson McGuire A."/>
            <person name="Clock S."/>
            <person name="Crupain M."/>
            <person name="Rangan U."/>
            <person name="Young S."/>
            <person name="Abouelleil A."/>
            <person name="Cao P."/>
            <person name="Chapman S.B."/>
            <person name="Griggs A."/>
            <person name="Priest M."/>
            <person name="Shea T."/>
            <person name="Wortman J."/>
            <person name="Nusbaum C."/>
            <person name="Birren B."/>
        </authorList>
    </citation>
    <scope>NUCLEOTIDE SEQUENCE [LARGE SCALE GENOMIC DNA]</scope>
    <source>
        <strain evidence="1 2">170AEA1</strain>
    </source>
</reference>
<name>A0A366SFW6_9ENTE</name>
<protein>
    <submittedName>
        <fullName evidence="1">Uncharacterized protein</fullName>
    </submittedName>
</protein>
<gene>
    <name evidence="1" type="ORF">EB18_01886</name>
</gene>
<organism evidence="1 2">
    <name type="scientific">Enterococcus cecorum</name>
    <dbReference type="NCBI Taxonomy" id="44008"/>
    <lineage>
        <taxon>Bacteria</taxon>
        <taxon>Bacillati</taxon>
        <taxon>Bacillota</taxon>
        <taxon>Bacilli</taxon>
        <taxon>Lactobacillales</taxon>
        <taxon>Enterococcaceae</taxon>
        <taxon>Enterococcus</taxon>
    </lineage>
</organism>